<sequence length="238" mass="27049">MMILSRVIRLPVLKRATFLTRSFTVTPFYLKKHNNTSKGKSKLTKDIGLNANSPTGTANDDIDLLEEAKTHFDKTLELHQKKINETRQGKSNSKIFDKLILPNGSKFIDVATTSSKGSHSLLITVFDPKDTKNVISTILGSGLNLNPERIPNNDQQLKVLLPPMTTETRELIIKEMKKNFEEYKSSSLKVSLGFIRNNILKKLKAIQKKNDSDRKLIADIEKLHKEYVVKLQEQFKNS</sequence>
<dbReference type="Gene3D" id="1.10.132.20">
    <property type="entry name" value="Ribosome-recycling factor"/>
    <property type="match status" value="1"/>
</dbReference>
<dbReference type="GO" id="GO:0032543">
    <property type="term" value="P:mitochondrial translation"/>
    <property type="evidence" value="ECO:0007669"/>
    <property type="project" value="EnsemblFungi"/>
</dbReference>
<dbReference type="Pfam" id="PF01765">
    <property type="entry name" value="RRF"/>
    <property type="match status" value="1"/>
</dbReference>
<evidence type="ECO:0000259" key="6">
    <source>
        <dbReference type="Pfam" id="PF01765"/>
    </source>
</evidence>
<comment type="function">
    <text evidence="4">Necessary for protein synthesis in mitochondria. Functions as a ribosome recycling factor in mitochondria.</text>
</comment>
<dbReference type="GO" id="GO:0043023">
    <property type="term" value="F:ribosomal large subunit binding"/>
    <property type="evidence" value="ECO:0007669"/>
    <property type="project" value="TreeGrafter"/>
</dbReference>
<organism evidence="7 8">
    <name type="scientific">Naumovozyma dairenensis (strain ATCC 10597 / BCRC 20456 / CBS 421 / NBRC 0211 / NRRL Y-12639)</name>
    <name type="common">Saccharomyces dairenensis</name>
    <dbReference type="NCBI Taxonomy" id="1071378"/>
    <lineage>
        <taxon>Eukaryota</taxon>
        <taxon>Fungi</taxon>
        <taxon>Dikarya</taxon>
        <taxon>Ascomycota</taxon>
        <taxon>Saccharomycotina</taxon>
        <taxon>Saccharomycetes</taxon>
        <taxon>Saccharomycetales</taxon>
        <taxon>Saccharomycetaceae</taxon>
        <taxon>Naumovozyma</taxon>
    </lineage>
</organism>
<gene>
    <name evidence="7" type="primary">NDAI0C02150</name>
    <name evidence="7" type="ordered locus">NDAI_0C02150</name>
</gene>
<dbReference type="InterPro" id="IPR023584">
    <property type="entry name" value="Ribosome_recyc_fac_dom"/>
</dbReference>
<dbReference type="OMA" id="PNNDQQL"/>
<dbReference type="GO" id="GO:0005739">
    <property type="term" value="C:mitochondrion"/>
    <property type="evidence" value="ECO:0007669"/>
    <property type="project" value="EnsemblFungi"/>
</dbReference>
<dbReference type="InterPro" id="IPR002661">
    <property type="entry name" value="Ribosome_recyc_fac"/>
</dbReference>
<dbReference type="eggNOG" id="KOG4759">
    <property type="taxonomic scope" value="Eukaryota"/>
</dbReference>
<evidence type="ECO:0000256" key="5">
    <source>
        <dbReference type="ARBA" id="ARBA00033107"/>
    </source>
</evidence>
<name>G0W7W4_NAUDC</name>
<accession>G0W7W4</accession>
<dbReference type="PANTHER" id="PTHR20982:SF3">
    <property type="entry name" value="MITOCHONDRIAL RIBOSOME RECYCLING FACTOR PSEUDO 1"/>
    <property type="match status" value="1"/>
</dbReference>
<proteinExistence type="inferred from homology"/>
<evidence type="ECO:0000313" key="8">
    <source>
        <dbReference type="Proteomes" id="UP000000689"/>
    </source>
</evidence>
<evidence type="ECO:0000256" key="1">
    <source>
        <dbReference type="ARBA" id="ARBA00005912"/>
    </source>
</evidence>
<dbReference type="SUPFAM" id="SSF55194">
    <property type="entry name" value="Ribosome recycling factor, RRF"/>
    <property type="match status" value="1"/>
</dbReference>
<comment type="similarity">
    <text evidence="1">Belongs to the RRF family.</text>
</comment>
<evidence type="ECO:0000256" key="3">
    <source>
        <dbReference type="ARBA" id="ARBA00022917"/>
    </source>
</evidence>
<dbReference type="Proteomes" id="UP000000689">
    <property type="component" value="Chromosome 3"/>
</dbReference>
<dbReference type="RefSeq" id="XP_003669118.1">
    <property type="nucleotide sequence ID" value="XM_003669070.1"/>
</dbReference>
<dbReference type="KEGG" id="ndi:NDAI_0C02150"/>
<evidence type="ECO:0000256" key="4">
    <source>
        <dbReference type="ARBA" id="ARBA00024909"/>
    </source>
</evidence>
<dbReference type="EMBL" id="HE580269">
    <property type="protein sequence ID" value="CCD23875.1"/>
    <property type="molecule type" value="Genomic_DNA"/>
</dbReference>
<dbReference type="STRING" id="1071378.G0W7W4"/>
<dbReference type="InterPro" id="IPR036191">
    <property type="entry name" value="RRF_sf"/>
</dbReference>
<keyword evidence="3" id="KW-0648">Protein biosynthesis</keyword>
<reference evidence="7 8" key="1">
    <citation type="journal article" date="2011" name="Proc. Natl. Acad. Sci. U.S.A.">
        <title>Evolutionary erosion of yeast sex chromosomes by mating-type switching accidents.</title>
        <authorList>
            <person name="Gordon J.L."/>
            <person name="Armisen D."/>
            <person name="Proux-Wera E."/>
            <person name="Oheigeartaigh S.S."/>
            <person name="Byrne K.P."/>
            <person name="Wolfe K.H."/>
        </authorList>
    </citation>
    <scope>NUCLEOTIDE SEQUENCE [LARGE SCALE GENOMIC DNA]</scope>
    <source>
        <strain evidence="8">ATCC 10597 / BCRC 20456 / CBS 421 / NBRC 0211 / NRRL Y-12639</strain>
    </source>
</reference>
<dbReference type="HOGENOM" id="CLU_085410_0_0_1"/>
<dbReference type="Gene3D" id="3.30.1360.40">
    <property type="match status" value="1"/>
</dbReference>
<feature type="domain" description="Ribosome recycling factor" evidence="6">
    <location>
        <begin position="80"/>
        <end position="237"/>
    </location>
</feature>
<dbReference type="GeneID" id="11496629"/>
<evidence type="ECO:0000256" key="2">
    <source>
        <dbReference type="ARBA" id="ARBA00020581"/>
    </source>
</evidence>
<dbReference type="OrthoDB" id="407355at2759"/>
<dbReference type="PANTHER" id="PTHR20982">
    <property type="entry name" value="RIBOSOME RECYCLING FACTOR"/>
    <property type="match status" value="1"/>
</dbReference>
<evidence type="ECO:0000313" key="7">
    <source>
        <dbReference type="EMBL" id="CCD23875.1"/>
    </source>
</evidence>
<dbReference type="AlphaFoldDB" id="G0W7W4"/>
<protein>
    <recommendedName>
        <fullName evidence="2">Ribosome-recycling factor, mitochondrial</fullName>
    </recommendedName>
    <alternativeName>
        <fullName evidence="5">Ribosome-releasing factor, mitochondrial</fullName>
    </alternativeName>
</protein>
<keyword evidence="8" id="KW-1185">Reference proteome</keyword>